<feature type="domain" description="Small ribosomal subunit protein mS23 conserved" evidence="8">
    <location>
        <begin position="2"/>
        <end position="126"/>
    </location>
</feature>
<organism evidence="9 10">
    <name type="scientific">Tigriopus californicus</name>
    <name type="common">Marine copepod</name>
    <dbReference type="NCBI Taxonomy" id="6832"/>
    <lineage>
        <taxon>Eukaryota</taxon>
        <taxon>Metazoa</taxon>
        <taxon>Ecdysozoa</taxon>
        <taxon>Arthropoda</taxon>
        <taxon>Crustacea</taxon>
        <taxon>Multicrustacea</taxon>
        <taxon>Hexanauplia</taxon>
        <taxon>Copepoda</taxon>
        <taxon>Harpacticoida</taxon>
        <taxon>Harpacticidae</taxon>
        <taxon>Tigriopus</taxon>
    </lineage>
</organism>
<dbReference type="Pfam" id="PF10484">
    <property type="entry name" value="MRP-S23"/>
    <property type="match status" value="1"/>
</dbReference>
<evidence type="ECO:0000256" key="6">
    <source>
        <dbReference type="ARBA" id="ARBA00035137"/>
    </source>
</evidence>
<dbReference type="GO" id="GO:0006412">
    <property type="term" value="P:translation"/>
    <property type="evidence" value="ECO:0007669"/>
    <property type="project" value="InterPro"/>
</dbReference>
<name>A0A553PBC0_TIGCA</name>
<dbReference type="GO" id="GO:0005840">
    <property type="term" value="C:ribosome"/>
    <property type="evidence" value="ECO:0007669"/>
    <property type="project" value="InterPro"/>
</dbReference>
<dbReference type="InterPro" id="IPR059242">
    <property type="entry name" value="mS23_dom"/>
</dbReference>
<dbReference type="OMA" id="RNICYPE"/>
<evidence type="ECO:0000259" key="8">
    <source>
        <dbReference type="Pfam" id="PF10484"/>
    </source>
</evidence>
<keyword evidence="3" id="KW-0689">Ribosomal protein</keyword>
<accession>A0A553PBC0</accession>
<evidence type="ECO:0000256" key="7">
    <source>
        <dbReference type="SAM" id="MobiDB-lite"/>
    </source>
</evidence>
<reference evidence="9 10" key="1">
    <citation type="journal article" date="2018" name="Nat. Ecol. Evol.">
        <title>Genomic signatures of mitonuclear coevolution across populations of Tigriopus californicus.</title>
        <authorList>
            <person name="Barreto F.S."/>
            <person name="Watson E.T."/>
            <person name="Lima T.G."/>
            <person name="Willett C.S."/>
            <person name="Edmands S."/>
            <person name="Li W."/>
            <person name="Burton R.S."/>
        </authorList>
    </citation>
    <scope>NUCLEOTIDE SEQUENCE [LARGE SCALE GENOMIC DNA]</scope>
    <source>
        <strain evidence="9 10">San Diego</strain>
    </source>
</reference>
<dbReference type="GO" id="GO:0003735">
    <property type="term" value="F:structural constituent of ribosome"/>
    <property type="evidence" value="ECO:0007669"/>
    <property type="project" value="InterPro"/>
</dbReference>
<dbReference type="PANTHER" id="PTHR15925">
    <property type="entry name" value="MITOCHONDRIAL RIBOSOMAL PROTEIN S23"/>
    <property type="match status" value="1"/>
</dbReference>
<dbReference type="InterPro" id="IPR019520">
    <property type="entry name" value="Ribosomal_mS23_met"/>
</dbReference>
<dbReference type="OrthoDB" id="10012356at2759"/>
<feature type="compositionally biased region" description="Basic and acidic residues" evidence="7">
    <location>
        <begin position="145"/>
        <end position="155"/>
    </location>
</feature>
<dbReference type="GO" id="GO:0005739">
    <property type="term" value="C:mitochondrion"/>
    <property type="evidence" value="ECO:0007669"/>
    <property type="project" value="InterPro"/>
</dbReference>
<keyword evidence="4" id="KW-0496">Mitochondrion</keyword>
<evidence type="ECO:0000256" key="4">
    <source>
        <dbReference type="ARBA" id="ARBA00023128"/>
    </source>
</evidence>
<gene>
    <name evidence="9" type="ORF">TCAL_04583</name>
</gene>
<evidence type="ECO:0000313" key="10">
    <source>
        <dbReference type="Proteomes" id="UP000318571"/>
    </source>
</evidence>
<proteinExistence type="inferred from homology"/>
<dbReference type="STRING" id="6832.A0A553PBC0"/>
<comment type="caution">
    <text evidence="9">The sequence shown here is derived from an EMBL/GenBank/DDBJ whole genome shotgun (WGS) entry which is preliminary data.</text>
</comment>
<evidence type="ECO:0000256" key="5">
    <source>
        <dbReference type="ARBA" id="ARBA00023274"/>
    </source>
</evidence>
<evidence type="ECO:0000256" key="2">
    <source>
        <dbReference type="ARBA" id="ARBA00009864"/>
    </source>
</evidence>
<evidence type="ECO:0000313" key="9">
    <source>
        <dbReference type="EMBL" id="TRY74977.1"/>
    </source>
</evidence>
<evidence type="ECO:0000256" key="1">
    <source>
        <dbReference type="ARBA" id="ARBA00004173"/>
    </source>
</evidence>
<evidence type="ECO:0000256" key="3">
    <source>
        <dbReference type="ARBA" id="ARBA00022980"/>
    </source>
</evidence>
<comment type="similarity">
    <text evidence="2">Belongs to the mitochondrion-specific ribosomal protein mS23 family.</text>
</comment>
<comment type="subcellular location">
    <subcellularLocation>
        <location evidence="1">Mitochondrion</location>
    </subcellularLocation>
</comment>
<keyword evidence="10" id="KW-1185">Reference proteome</keyword>
<dbReference type="EMBL" id="VCGU01000005">
    <property type="protein sequence ID" value="TRY74977.1"/>
    <property type="molecule type" value="Genomic_DNA"/>
</dbReference>
<protein>
    <recommendedName>
        <fullName evidence="6">Small ribosomal subunit protein mS23</fullName>
    </recommendedName>
</protein>
<feature type="region of interest" description="Disordered" evidence="7">
    <location>
        <begin position="143"/>
        <end position="179"/>
    </location>
</feature>
<dbReference type="InterPro" id="IPR023611">
    <property type="entry name" value="mS23_dom_met"/>
</dbReference>
<sequence length="179" mass="20846">MAQSRLEKIGTIYSKVKGMLKSGAIKEEHAPLWLSVYEKYPPKHEPRWDRKPERDTPIPKILYQEDVIRAQFYRQFGNQSEVINLLDPKFKPRSELFIEKFKQIEATSSDKSDFKRLFVHTVDALELDGIRLRTLAKDAALQRPESLKKNVEETPKSNQIQAPSFRELFGRGNSGPFRE</sequence>
<dbReference type="AlphaFoldDB" id="A0A553PBC0"/>
<dbReference type="CDD" id="cd23701">
    <property type="entry name" value="At1g26750"/>
    <property type="match status" value="1"/>
</dbReference>
<keyword evidence="5" id="KW-0687">Ribonucleoprotein</keyword>
<dbReference type="Proteomes" id="UP000318571">
    <property type="component" value="Chromosome 2"/>
</dbReference>
<dbReference type="PANTHER" id="PTHR15925:SF2">
    <property type="entry name" value="SMALL RIBOSOMAL SUBUNIT PROTEIN MS23"/>
    <property type="match status" value="1"/>
</dbReference>